<sequence length="223" mass="25499">MIEILYEDKDLIVCVKPVGVLSQPGMGEGEDMITLLTEHLVENKEKPYIGLVHRLDRNVGGVMVFSKKQAVTSKLSQAIQERNFTKEYMAVIHNKPEEPSGIYKDLLFKDSGKNKSFVVKRVRKGVKEASLEYTVLDSINEEKGELTLVRIKLHTGRTHQIRVQFSSRRTPLLGDGKYGSKDNRCEIALWSYRLAFCHPITKKEIDFTKIAPSIYPWDLFNVN</sequence>
<dbReference type="Gene3D" id="3.30.2350.10">
    <property type="entry name" value="Pseudouridine synthase"/>
    <property type="match status" value="1"/>
</dbReference>
<dbReference type="GO" id="GO:0000455">
    <property type="term" value="P:enzyme-directed rRNA pseudouridine synthesis"/>
    <property type="evidence" value="ECO:0007669"/>
    <property type="project" value="TreeGrafter"/>
</dbReference>
<keyword evidence="7" id="KW-1185">Reference proteome</keyword>
<dbReference type="STRING" id="1527.SAMN04489757_11572"/>
<dbReference type="Proteomes" id="UP000198806">
    <property type="component" value="Unassembled WGS sequence"/>
</dbReference>
<dbReference type="InterPro" id="IPR020103">
    <property type="entry name" value="PsdUridine_synth_cat_dom_sf"/>
</dbReference>
<dbReference type="AlphaFoldDB" id="A0A1I5FRG7"/>
<dbReference type="PANTHER" id="PTHR21600:SF44">
    <property type="entry name" value="RIBOSOMAL LARGE SUBUNIT PSEUDOURIDINE SYNTHASE D"/>
    <property type="match status" value="1"/>
</dbReference>
<gene>
    <name evidence="6" type="ORF">SAMN04489757_11572</name>
</gene>
<dbReference type="Pfam" id="PF00849">
    <property type="entry name" value="PseudoU_synth_2"/>
    <property type="match status" value="1"/>
</dbReference>
<evidence type="ECO:0000313" key="7">
    <source>
        <dbReference type="Proteomes" id="UP000198806"/>
    </source>
</evidence>
<comment type="similarity">
    <text evidence="2">Belongs to the pseudouridine synthase RluA family.</text>
</comment>
<dbReference type="InterPro" id="IPR006145">
    <property type="entry name" value="PsdUridine_synth_RsuA/RluA"/>
</dbReference>
<protein>
    <recommendedName>
        <fullName evidence="3">RNA pseudouridylate synthase</fullName>
    </recommendedName>
    <alternativeName>
        <fullName evidence="4">RNA-uridine isomerase</fullName>
    </alternativeName>
</protein>
<dbReference type="GO" id="GO:0003723">
    <property type="term" value="F:RNA binding"/>
    <property type="evidence" value="ECO:0007669"/>
    <property type="project" value="InterPro"/>
</dbReference>
<evidence type="ECO:0000256" key="2">
    <source>
        <dbReference type="ARBA" id="ARBA00010876"/>
    </source>
</evidence>
<dbReference type="SUPFAM" id="SSF55120">
    <property type="entry name" value="Pseudouridine synthase"/>
    <property type="match status" value="1"/>
</dbReference>
<dbReference type="InterPro" id="IPR050188">
    <property type="entry name" value="RluA_PseudoU_synthase"/>
</dbReference>
<organism evidence="6 7">
    <name type="scientific">Anaerocolumna aminovalerica</name>
    <dbReference type="NCBI Taxonomy" id="1527"/>
    <lineage>
        <taxon>Bacteria</taxon>
        <taxon>Bacillati</taxon>
        <taxon>Bacillota</taxon>
        <taxon>Clostridia</taxon>
        <taxon>Lachnospirales</taxon>
        <taxon>Lachnospiraceae</taxon>
        <taxon>Anaerocolumna</taxon>
    </lineage>
</organism>
<evidence type="ECO:0000259" key="5">
    <source>
        <dbReference type="Pfam" id="PF00849"/>
    </source>
</evidence>
<evidence type="ECO:0000313" key="6">
    <source>
        <dbReference type="EMBL" id="SFO26183.1"/>
    </source>
</evidence>
<evidence type="ECO:0000256" key="1">
    <source>
        <dbReference type="ARBA" id="ARBA00000073"/>
    </source>
</evidence>
<dbReference type="GO" id="GO:0009982">
    <property type="term" value="F:pseudouridine synthase activity"/>
    <property type="evidence" value="ECO:0007669"/>
    <property type="project" value="InterPro"/>
</dbReference>
<name>A0A1I5FRG7_9FIRM</name>
<dbReference type="EMBL" id="FOWD01000015">
    <property type="protein sequence ID" value="SFO26183.1"/>
    <property type="molecule type" value="Genomic_DNA"/>
</dbReference>
<dbReference type="RefSeq" id="WP_207650143.1">
    <property type="nucleotide sequence ID" value="NZ_BAABFM010000024.1"/>
</dbReference>
<evidence type="ECO:0000256" key="4">
    <source>
        <dbReference type="ARBA" id="ARBA00033164"/>
    </source>
</evidence>
<comment type="catalytic activity">
    <reaction evidence="1">
        <text>a uridine in RNA = a pseudouridine in RNA</text>
        <dbReference type="Rhea" id="RHEA:48348"/>
        <dbReference type="Rhea" id="RHEA-COMP:12068"/>
        <dbReference type="Rhea" id="RHEA-COMP:12069"/>
        <dbReference type="ChEBI" id="CHEBI:65314"/>
        <dbReference type="ChEBI" id="CHEBI:65315"/>
    </reaction>
</comment>
<accession>A0A1I5FRG7</accession>
<proteinExistence type="inferred from homology"/>
<dbReference type="PANTHER" id="PTHR21600">
    <property type="entry name" value="MITOCHONDRIAL RNA PSEUDOURIDINE SYNTHASE"/>
    <property type="match status" value="1"/>
</dbReference>
<feature type="domain" description="Pseudouridine synthase RsuA/RluA-like" evidence="5">
    <location>
        <begin position="10"/>
        <end position="167"/>
    </location>
</feature>
<evidence type="ECO:0000256" key="3">
    <source>
        <dbReference type="ARBA" id="ARBA00031870"/>
    </source>
</evidence>
<dbReference type="GO" id="GO:0140098">
    <property type="term" value="F:catalytic activity, acting on RNA"/>
    <property type="evidence" value="ECO:0007669"/>
    <property type="project" value="UniProtKB-ARBA"/>
</dbReference>
<dbReference type="CDD" id="cd02869">
    <property type="entry name" value="PseudoU_synth_RluA_like"/>
    <property type="match status" value="1"/>
</dbReference>
<reference evidence="6 7" key="1">
    <citation type="submission" date="2016-10" db="EMBL/GenBank/DDBJ databases">
        <authorList>
            <person name="de Groot N.N."/>
        </authorList>
    </citation>
    <scope>NUCLEOTIDE SEQUENCE [LARGE SCALE GENOMIC DNA]</scope>
    <source>
        <strain evidence="6 7">DSM 1283</strain>
    </source>
</reference>